<dbReference type="Proteomes" id="UP000071927">
    <property type="component" value="Unassembled WGS sequence"/>
</dbReference>
<dbReference type="EMBL" id="LQOF01000288">
    <property type="protein sequence ID" value="KXT67640.1"/>
    <property type="molecule type" value="Genomic_DNA"/>
</dbReference>
<organism evidence="2 4">
    <name type="scientific">Streptococcus gallolyticus</name>
    <dbReference type="NCBI Taxonomy" id="315405"/>
    <lineage>
        <taxon>Bacteria</taxon>
        <taxon>Bacillati</taxon>
        <taxon>Bacillota</taxon>
        <taxon>Bacilli</taxon>
        <taxon>Lactobacillales</taxon>
        <taxon>Streptococcaceae</taxon>
        <taxon>Streptococcus</taxon>
    </lineage>
</organism>
<dbReference type="PATRIC" id="fig|315405.11.peg.1521"/>
<reference evidence="3 4" key="1">
    <citation type="submission" date="2016-01" db="EMBL/GenBank/DDBJ databases">
        <title>Highly variable Streptococcus oralis are common among viridans streptococci isolated from primates.</title>
        <authorList>
            <person name="Denapaite D."/>
            <person name="Rieger M."/>
            <person name="Koendgen S."/>
            <person name="Brueckner R."/>
            <person name="Ochigava I."/>
            <person name="Kappeler P."/>
            <person name="Maetz-Rensing K."/>
            <person name="Leendertz F."/>
            <person name="Hakenbeck R."/>
        </authorList>
    </citation>
    <scope>NUCLEOTIDE SEQUENCE [LARGE SCALE GENOMIC DNA]</scope>
    <source>
        <strain evidence="1 3">DD02</strain>
        <strain evidence="2 4">DD03</strain>
    </source>
</reference>
<protein>
    <submittedName>
        <fullName evidence="2">Uncharacterized protein</fullName>
    </submittedName>
</protein>
<accession>A0A139R3S4</accession>
<dbReference type="RefSeq" id="WP_196756476.1">
    <property type="nucleotide sequence ID" value="NZ_KQ968748.1"/>
</dbReference>
<evidence type="ECO:0000313" key="3">
    <source>
        <dbReference type="Proteomes" id="UP000070198"/>
    </source>
</evidence>
<dbReference type="Proteomes" id="UP000070198">
    <property type="component" value="Unassembled WGS sequence"/>
</dbReference>
<evidence type="ECO:0000313" key="2">
    <source>
        <dbReference type="EMBL" id="KXU09387.1"/>
    </source>
</evidence>
<evidence type="ECO:0000313" key="4">
    <source>
        <dbReference type="Proteomes" id="UP000071927"/>
    </source>
</evidence>
<evidence type="ECO:0000313" key="1">
    <source>
        <dbReference type="EMBL" id="KXT67640.1"/>
    </source>
</evidence>
<proteinExistence type="predicted"/>
<name>A0A139R3S4_9STRE</name>
<comment type="caution">
    <text evidence="2">The sequence shown here is derived from an EMBL/GenBank/DDBJ whole genome shotgun (WGS) entry which is preliminary data.</text>
</comment>
<sequence length="51" mass="6085">MEENIRHKVRYTIYAKNPDDAIDIKNKILINTTDKELVDMEVYVNKAYEIL</sequence>
<dbReference type="EMBL" id="LQXV01000149">
    <property type="protein sequence ID" value="KXU09387.1"/>
    <property type="molecule type" value="Genomic_DNA"/>
</dbReference>
<gene>
    <name evidence="1" type="ORF">SGADD02_01276</name>
    <name evidence="2" type="ORF">SGADD03_00792</name>
</gene>
<dbReference type="AlphaFoldDB" id="A0A139R3S4"/>